<reference evidence="3" key="2">
    <citation type="submission" date="2012-02" db="EMBL/GenBank/DDBJ databases">
        <title>Complete genome sequence of Blastococcus saxobsidens strain DD2.</title>
        <authorList>
            <person name="Genoscope."/>
        </authorList>
    </citation>
    <scope>NUCLEOTIDE SEQUENCE [LARGE SCALE GENOMIC DNA]</scope>
    <source>
        <strain evidence="3">DD2</strain>
    </source>
</reference>
<protein>
    <recommendedName>
        <fullName evidence="4">NnrS family protein</fullName>
    </recommendedName>
</protein>
<dbReference type="OrthoDB" id="9811974at2"/>
<feature type="transmembrane region" description="Helical" evidence="1">
    <location>
        <begin position="110"/>
        <end position="130"/>
    </location>
</feature>
<feature type="transmembrane region" description="Helical" evidence="1">
    <location>
        <begin position="62"/>
        <end position="78"/>
    </location>
</feature>
<name>H6RU61_BLASD</name>
<keyword evidence="1" id="KW-1133">Transmembrane helix</keyword>
<dbReference type="RefSeq" id="WP_014378534.1">
    <property type="nucleotide sequence ID" value="NC_016943.1"/>
</dbReference>
<evidence type="ECO:0000256" key="1">
    <source>
        <dbReference type="SAM" id="Phobius"/>
    </source>
</evidence>
<feature type="transmembrane region" description="Helical" evidence="1">
    <location>
        <begin position="137"/>
        <end position="159"/>
    </location>
</feature>
<keyword evidence="1" id="KW-0472">Membrane</keyword>
<proteinExistence type="predicted"/>
<dbReference type="HOGENOM" id="CLU_047686_0_0_11"/>
<gene>
    <name evidence="2" type="ordered locus">BLASA_4884</name>
</gene>
<dbReference type="EMBL" id="FO117623">
    <property type="protein sequence ID" value="CCG05668.1"/>
    <property type="molecule type" value="Genomic_DNA"/>
</dbReference>
<keyword evidence="1" id="KW-0812">Transmembrane</keyword>
<feature type="transmembrane region" description="Helical" evidence="1">
    <location>
        <begin position="87"/>
        <end position="104"/>
    </location>
</feature>
<evidence type="ECO:0000313" key="3">
    <source>
        <dbReference type="Proteomes" id="UP000007517"/>
    </source>
</evidence>
<organism evidence="2 3">
    <name type="scientific">Blastococcus saxobsidens (strain DD2)</name>
    <dbReference type="NCBI Taxonomy" id="1146883"/>
    <lineage>
        <taxon>Bacteria</taxon>
        <taxon>Bacillati</taxon>
        <taxon>Actinomycetota</taxon>
        <taxon>Actinomycetes</taxon>
        <taxon>Geodermatophilales</taxon>
        <taxon>Geodermatophilaceae</taxon>
        <taxon>Blastococcus</taxon>
    </lineage>
</organism>
<feature type="transmembrane region" description="Helical" evidence="1">
    <location>
        <begin position="27"/>
        <end position="50"/>
    </location>
</feature>
<evidence type="ECO:0000313" key="2">
    <source>
        <dbReference type="EMBL" id="CCG05668.1"/>
    </source>
</evidence>
<accession>H6RU61</accession>
<feature type="transmembrane region" description="Helical" evidence="1">
    <location>
        <begin position="221"/>
        <end position="240"/>
    </location>
</feature>
<dbReference type="eggNOG" id="COG4243">
    <property type="taxonomic scope" value="Bacteria"/>
</dbReference>
<feature type="transmembrane region" description="Helical" evidence="1">
    <location>
        <begin position="286"/>
        <end position="307"/>
    </location>
</feature>
<evidence type="ECO:0008006" key="4">
    <source>
        <dbReference type="Google" id="ProtNLM"/>
    </source>
</evidence>
<feature type="transmembrane region" description="Helical" evidence="1">
    <location>
        <begin position="165"/>
        <end position="184"/>
    </location>
</feature>
<keyword evidence="3" id="KW-1185">Reference proteome</keyword>
<feature type="transmembrane region" description="Helical" evidence="1">
    <location>
        <begin position="350"/>
        <end position="371"/>
    </location>
</feature>
<feature type="transmembrane region" description="Helical" evidence="1">
    <location>
        <begin position="319"/>
        <end position="338"/>
    </location>
</feature>
<sequence length="381" mass="38757">MSELTAERAASPLRQQPAERGLPLGRVLLLLPGGVALLAGLDAALVLLGLPAPLRVERLPQVHGILLVLGFVGTLVALERAVALRRGWGFTAPAGLGAGALLLISPLPIAVGATALVLGTGALVAVYVPLWRRQPAGAVAVQALGAVLGTGAALLWAGGVPVPRLLPWLAGFLVLTIVGERLELARVGALAPRAEGMAVGLAAAVAAGALAALMWPAVGHPLLGGALLGLAGWLLRYDIARHTVRSTGLPRFMAGCLLAGYAWLLVAGAVWLLVGPVTAGAGYDVVVHAVFLGFVLSMVMAHAPVILPAVLRRPLPYRPAMVVPAVLLHASLAVRVVLGDVRGIEVAWQLGGLLGIGAVLLFAAVAAWSAASVRRPGGAVR</sequence>
<reference evidence="2 3" key="1">
    <citation type="journal article" date="2012" name="J. Bacteriol.">
        <title>Genome Sequence of Blastococcus saxobsidens DD2, a Stone-Inhabiting Bacterium.</title>
        <authorList>
            <person name="Chouaia B."/>
            <person name="Crotti E."/>
            <person name="Brusetti L."/>
            <person name="Daffonchio D."/>
            <person name="Essoussi I."/>
            <person name="Nouioui I."/>
            <person name="Sbissi I."/>
            <person name="Ghodhbane-Gtari F."/>
            <person name="Gtari M."/>
            <person name="Vacherie B."/>
            <person name="Barbe V."/>
            <person name="Medigue C."/>
            <person name="Gury J."/>
            <person name="Pujic P."/>
            <person name="Normand P."/>
        </authorList>
    </citation>
    <scope>NUCLEOTIDE SEQUENCE [LARGE SCALE GENOMIC DNA]</scope>
    <source>
        <strain evidence="2 3">DD2</strain>
    </source>
</reference>
<dbReference type="AlphaFoldDB" id="H6RU61"/>
<feature type="transmembrane region" description="Helical" evidence="1">
    <location>
        <begin position="196"/>
        <end position="215"/>
    </location>
</feature>
<dbReference type="KEGG" id="bsd:BLASA_4884"/>
<feature type="transmembrane region" description="Helical" evidence="1">
    <location>
        <begin position="252"/>
        <end position="274"/>
    </location>
</feature>
<dbReference type="STRING" id="1146883.BLASA_4884"/>
<dbReference type="Proteomes" id="UP000007517">
    <property type="component" value="Chromosome"/>
</dbReference>